<accession>A0A4Y9F551</accession>
<evidence type="ECO:0000313" key="4">
    <source>
        <dbReference type="Proteomes" id="UP000297951"/>
    </source>
</evidence>
<dbReference type="AlphaFoldDB" id="A0A4Y9F551"/>
<dbReference type="OrthoDB" id="2340043at2"/>
<name>A0A4Y9F551_9MICC</name>
<sequence length="340" mass="35734">MGKTLIRAFWCLSLAGALAWLAILVWPGHPVTAWLTTRLVIAQAVAFPTLLVVVGAGVLIVALPVALRRTTSGATRVLAGLTAVACAASSLLAVTDPYGAVRYQARGVPSIGCVDMQLYRVTTYNALDTLTDQSLARLLADEPDFLVFPEVSPDTPALAGGVPGYQVFASTSGKAHIAPTLTLVSDRLGTYMAQEVPMTFGALMLAPENDDTGHPSLLAVHTAPPVPSYMQQWRDDLATIDRLARNENRPNLIAGDFNATLLHGGLASYAGVRSQLGADAALATYRIEGTWPVGGVLGIRAPIDHIMVMQGPPAGGEEVTYQQVGDSDHLAVSAVVDLCS</sequence>
<evidence type="ECO:0000256" key="1">
    <source>
        <dbReference type="SAM" id="Phobius"/>
    </source>
</evidence>
<keyword evidence="1" id="KW-1133">Transmembrane helix</keyword>
<keyword evidence="1" id="KW-0472">Membrane</keyword>
<keyword evidence="1" id="KW-0812">Transmembrane</keyword>
<dbReference type="STRING" id="85336.A7979_10290"/>
<feature type="transmembrane region" description="Helical" evidence="1">
    <location>
        <begin position="77"/>
        <end position="94"/>
    </location>
</feature>
<dbReference type="GO" id="GO:0004527">
    <property type="term" value="F:exonuclease activity"/>
    <property type="evidence" value="ECO:0007669"/>
    <property type="project" value="UniProtKB-KW"/>
</dbReference>
<dbReference type="InterPro" id="IPR005135">
    <property type="entry name" value="Endo/exonuclease/phosphatase"/>
</dbReference>
<feature type="transmembrane region" description="Helical" evidence="1">
    <location>
        <begin position="40"/>
        <end position="65"/>
    </location>
</feature>
<keyword evidence="3" id="KW-0540">Nuclease</keyword>
<protein>
    <submittedName>
        <fullName evidence="3">Endonuclease/exonuclease/phosphatase family protein</fullName>
    </submittedName>
</protein>
<keyword evidence="3" id="KW-0269">Exonuclease</keyword>
<gene>
    <name evidence="3" type="ORF">E4U03_05930</name>
</gene>
<dbReference type="Gene3D" id="3.60.10.10">
    <property type="entry name" value="Endonuclease/exonuclease/phosphatase"/>
    <property type="match status" value="1"/>
</dbReference>
<dbReference type="GO" id="GO:0004519">
    <property type="term" value="F:endonuclease activity"/>
    <property type="evidence" value="ECO:0007669"/>
    <property type="project" value="UniProtKB-KW"/>
</dbReference>
<evidence type="ECO:0000313" key="3">
    <source>
        <dbReference type="EMBL" id="TFU22423.1"/>
    </source>
</evidence>
<dbReference type="Proteomes" id="UP000297951">
    <property type="component" value="Unassembled WGS sequence"/>
</dbReference>
<keyword evidence="3" id="KW-0255">Endonuclease</keyword>
<evidence type="ECO:0000259" key="2">
    <source>
        <dbReference type="Pfam" id="PF03372"/>
    </source>
</evidence>
<proteinExistence type="predicted"/>
<comment type="caution">
    <text evidence="3">The sequence shown here is derived from an EMBL/GenBank/DDBJ whole genome shotgun (WGS) entry which is preliminary data.</text>
</comment>
<keyword evidence="3" id="KW-0378">Hydrolase</keyword>
<dbReference type="Pfam" id="PF03372">
    <property type="entry name" value="Exo_endo_phos"/>
    <property type="match status" value="1"/>
</dbReference>
<dbReference type="EMBL" id="SPQC01000017">
    <property type="protein sequence ID" value="TFU22423.1"/>
    <property type="molecule type" value="Genomic_DNA"/>
</dbReference>
<feature type="domain" description="Endonuclease/exonuclease/phosphatase" evidence="2">
    <location>
        <begin position="134"/>
        <end position="329"/>
    </location>
</feature>
<reference evidence="3 4" key="1">
    <citation type="submission" date="2019-03" db="EMBL/GenBank/DDBJ databases">
        <title>Diversity of the mouse oral microbiome.</title>
        <authorList>
            <person name="Joseph S."/>
            <person name="Aduse-Opoku J."/>
            <person name="Curtis M."/>
            <person name="Wade W."/>
            <person name="Hashim A."/>
        </authorList>
    </citation>
    <scope>NUCLEOTIDE SEQUENCE [LARGE SCALE GENOMIC DNA]</scope>
    <source>
        <strain evidence="4">irhom_31</strain>
    </source>
</reference>
<dbReference type="SUPFAM" id="SSF56219">
    <property type="entry name" value="DNase I-like"/>
    <property type="match status" value="1"/>
</dbReference>
<dbReference type="RefSeq" id="WP_135012411.1">
    <property type="nucleotide sequence ID" value="NZ_JADGLK010000017.1"/>
</dbReference>
<organism evidence="3 4">
    <name type="scientific">Rothia nasimurium</name>
    <dbReference type="NCBI Taxonomy" id="85336"/>
    <lineage>
        <taxon>Bacteria</taxon>
        <taxon>Bacillati</taxon>
        <taxon>Actinomycetota</taxon>
        <taxon>Actinomycetes</taxon>
        <taxon>Micrococcales</taxon>
        <taxon>Micrococcaceae</taxon>
        <taxon>Rothia</taxon>
    </lineage>
</organism>
<dbReference type="InterPro" id="IPR036691">
    <property type="entry name" value="Endo/exonu/phosph_ase_sf"/>
</dbReference>